<gene>
    <name evidence="1" type="ORF">BEMITA_LOCUS6720</name>
</gene>
<sequence>MMVASCTGDDGASARRGRVRLMHSSSSDYGECKTFPENILTSCGRMSCPFERQRRPSYTCTPFPYKRNYAVRRKHGGPPFR</sequence>
<dbReference type="Proteomes" id="UP001152759">
    <property type="component" value="Chromosome 3"/>
</dbReference>
<accession>A0A9P0F1B8</accession>
<proteinExistence type="predicted"/>
<reference evidence="1" key="1">
    <citation type="submission" date="2021-12" db="EMBL/GenBank/DDBJ databases">
        <authorList>
            <person name="King R."/>
        </authorList>
    </citation>
    <scope>NUCLEOTIDE SEQUENCE</scope>
</reference>
<evidence type="ECO:0000313" key="2">
    <source>
        <dbReference type="Proteomes" id="UP001152759"/>
    </source>
</evidence>
<keyword evidence="2" id="KW-1185">Reference proteome</keyword>
<dbReference type="AlphaFoldDB" id="A0A9P0F1B8"/>
<evidence type="ECO:0000313" key="1">
    <source>
        <dbReference type="EMBL" id="CAH0387746.1"/>
    </source>
</evidence>
<dbReference type="EMBL" id="OU963864">
    <property type="protein sequence ID" value="CAH0387746.1"/>
    <property type="molecule type" value="Genomic_DNA"/>
</dbReference>
<protein>
    <submittedName>
        <fullName evidence="1">Uncharacterized protein</fullName>
    </submittedName>
</protein>
<organism evidence="1 2">
    <name type="scientific">Bemisia tabaci</name>
    <name type="common">Sweetpotato whitefly</name>
    <name type="synonym">Aleurodes tabaci</name>
    <dbReference type="NCBI Taxonomy" id="7038"/>
    <lineage>
        <taxon>Eukaryota</taxon>
        <taxon>Metazoa</taxon>
        <taxon>Ecdysozoa</taxon>
        <taxon>Arthropoda</taxon>
        <taxon>Hexapoda</taxon>
        <taxon>Insecta</taxon>
        <taxon>Pterygota</taxon>
        <taxon>Neoptera</taxon>
        <taxon>Paraneoptera</taxon>
        <taxon>Hemiptera</taxon>
        <taxon>Sternorrhyncha</taxon>
        <taxon>Aleyrodoidea</taxon>
        <taxon>Aleyrodidae</taxon>
        <taxon>Aleyrodinae</taxon>
        <taxon>Bemisia</taxon>
    </lineage>
</organism>
<name>A0A9P0F1B8_BEMTA</name>